<gene>
    <name evidence="2" type="ORF">HID58_058328</name>
</gene>
<accession>A0ABQ7ZQA8</accession>
<sequence length="220" mass="25300">MEMVDDDFSDLWLMSKRFLPTTSVISTTESNYHRDEVLRRQLPEQRIYNIEVNDEEEHHDDAEDGGNEQEANEETVQDDMEEEEKEDELWNGSGMRTMFTDEAITEEMYNPIDPFGIKTDREVGIKRKAWMSEANGNTARLTNAERGETSGTRNTKRSKYACIISLSVSRCNVLLLFMKGINVLVTCQLVNTRNAKHELLTETSYGNIMSLNNHATKCIM</sequence>
<comment type="caution">
    <text evidence="2">The sequence shown here is derived from an EMBL/GenBank/DDBJ whole genome shotgun (WGS) entry which is preliminary data.</text>
</comment>
<evidence type="ECO:0000313" key="3">
    <source>
        <dbReference type="Proteomes" id="UP000824890"/>
    </source>
</evidence>
<protein>
    <submittedName>
        <fullName evidence="2">Uncharacterized protein</fullName>
    </submittedName>
</protein>
<keyword evidence="3" id="KW-1185">Reference proteome</keyword>
<dbReference type="EMBL" id="JAGKQM010000014">
    <property type="protein sequence ID" value="KAH0882232.1"/>
    <property type="molecule type" value="Genomic_DNA"/>
</dbReference>
<reference evidence="2 3" key="1">
    <citation type="submission" date="2021-05" db="EMBL/GenBank/DDBJ databases">
        <title>Genome Assembly of Synthetic Allotetraploid Brassica napus Reveals Homoeologous Exchanges between Subgenomes.</title>
        <authorList>
            <person name="Davis J.T."/>
        </authorList>
    </citation>
    <scope>NUCLEOTIDE SEQUENCE [LARGE SCALE GENOMIC DNA]</scope>
    <source>
        <strain evidence="3">cv. Da-Ae</strain>
        <tissue evidence="2">Seedling</tissue>
    </source>
</reference>
<feature type="region of interest" description="Disordered" evidence="1">
    <location>
        <begin position="53"/>
        <end position="88"/>
    </location>
</feature>
<dbReference type="Proteomes" id="UP000824890">
    <property type="component" value="Unassembled WGS sequence"/>
</dbReference>
<evidence type="ECO:0000256" key="1">
    <source>
        <dbReference type="SAM" id="MobiDB-lite"/>
    </source>
</evidence>
<organism evidence="2 3">
    <name type="scientific">Brassica napus</name>
    <name type="common">Rape</name>
    <dbReference type="NCBI Taxonomy" id="3708"/>
    <lineage>
        <taxon>Eukaryota</taxon>
        <taxon>Viridiplantae</taxon>
        <taxon>Streptophyta</taxon>
        <taxon>Embryophyta</taxon>
        <taxon>Tracheophyta</taxon>
        <taxon>Spermatophyta</taxon>
        <taxon>Magnoliopsida</taxon>
        <taxon>eudicotyledons</taxon>
        <taxon>Gunneridae</taxon>
        <taxon>Pentapetalae</taxon>
        <taxon>rosids</taxon>
        <taxon>malvids</taxon>
        <taxon>Brassicales</taxon>
        <taxon>Brassicaceae</taxon>
        <taxon>Brassiceae</taxon>
        <taxon>Brassica</taxon>
    </lineage>
</organism>
<evidence type="ECO:0000313" key="2">
    <source>
        <dbReference type="EMBL" id="KAH0882232.1"/>
    </source>
</evidence>
<proteinExistence type="predicted"/>
<name>A0ABQ7ZQA8_BRANA</name>